<dbReference type="EMBL" id="JAQQWM010000001">
    <property type="protein sequence ID" value="KAK8081515.1"/>
    <property type="molecule type" value="Genomic_DNA"/>
</dbReference>
<gene>
    <name evidence="2" type="ORF">PG996_000296</name>
</gene>
<organism evidence="2 3">
    <name type="scientific">Apiospora saccharicola</name>
    <dbReference type="NCBI Taxonomy" id="335842"/>
    <lineage>
        <taxon>Eukaryota</taxon>
        <taxon>Fungi</taxon>
        <taxon>Dikarya</taxon>
        <taxon>Ascomycota</taxon>
        <taxon>Pezizomycotina</taxon>
        <taxon>Sordariomycetes</taxon>
        <taxon>Xylariomycetidae</taxon>
        <taxon>Amphisphaeriales</taxon>
        <taxon>Apiosporaceae</taxon>
        <taxon>Apiospora</taxon>
    </lineage>
</organism>
<evidence type="ECO:0000313" key="3">
    <source>
        <dbReference type="Proteomes" id="UP001446871"/>
    </source>
</evidence>
<feature type="compositionally biased region" description="Basic residues" evidence="1">
    <location>
        <begin position="77"/>
        <end position="86"/>
    </location>
</feature>
<sequence length="86" mass="9940">MSSDYQKDVLSMLEDTLDMMTSDYHNCITKRDMPAASLTIRREIRDIVSKVDVEFRSKMMSTPPEENNSMAGARFLHGSRKRRPGR</sequence>
<reference evidence="2 3" key="1">
    <citation type="submission" date="2023-01" db="EMBL/GenBank/DDBJ databases">
        <title>Analysis of 21 Apiospora genomes using comparative genomics revels a genus with tremendous synthesis potential of carbohydrate active enzymes and secondary metabolites.</title>
        <authorList>
            <person name="Sorensen T."/>
        </authorList>
    </citation>
    <scope>NUCLEOTIDE SEQUENCE [LARGE SCALE GENOMIC DNA]</scope>
    <source>
        <strain evidence="2 3">CBS 83171</strain>
    </source>
</reference>
<dbReference type="Proteomes" id="UP001446871">
    <property type="component" value="Unassembled WGS sequence"/>
</dbReference>
<accession>A0ABR1WGB5</accession>
<keyword evidence="3" id="KW-1185">Reference proteome</keyword>
<proteinExistence type="predicted"/>
<name>A0ABR1WGB5_9PEZI</name>
<evidence type="ECO:0000256" key="1">
    <source>
        <dbReference type="SAM" id="MobiDB-lite"/>
    </source>
</evidence>
<comment type="caution">
    <text evidence="2">The sequence shown here is derived from an EMBL/GenBank/DDBJ whole genome shotgun (WGS) entry which is preliminary data.</text>
</comment>
<feature type="region of interest" description="Disordered" evidence="1">
    <location>
        <begin position="60"/>
        <end position="86"/>
    </location>
</feature>
<evidence type="ECO:0000313" key="2">
    <source>
        <dbReference type="EMBL" id="KAK8081515.1"/>
    </source>
</evidence>
<protein>
    <submittedName>
        <fullName evidence="2">Uncharacterized protein</fullName>
    </submittedName>
</protein>